<accession>A0A6J4MTE1</accession>
<proteinExistence type="predicted"/>
<sequence>CVPGCKQKQQRLSPLLLFEIVGGTWSLSLAQPASKSRPVA</sequence>
<feature type="non-terminal residue" evidence="1">
    <location>
        <position position="40"/>
    </location>
</feature>
<name>A0A6J4MTE1_9CHLR</name>
<gene>
    <name evidence="1" type="ORF">AVDCRST_MAG93-8035</name>
</gene>
<dbReference type="AlphaFoldDB" id="A0A6J4MTE1"/>
<evidence type="ECO:0000313" key="1">
    <source>
        <dbReference type="EMBL" id="CAA9366734.1"/>
    </source>
</evidence>
<organism evidence="1">
    <name type="scientific">uncultured Chloroflexia bacterium</name>
    <dbReference type="NCBI Taxonomy" id="1672391"/>
    <lineage>
        <taxon>Bacteria</taxon>
        <taxon>Bacillati</taxon>
        <taxon>Chloroflexota</taxon>
        <taxon>Chloroflexia</taxon>
        <taxon>environmental samples</taxon>
    </lineage>
</organism>
<reference evidence="1" key="1">
    <citation type="submission" date="2020-02" db="EMBL/GenBank/DDBJ databases">
        <authorList>
            <person name="Meier V. D."/>
        </authorList>
    </citation>
    <scope>NUCLEOTIDE SEQUENCE</scope>
    <source>
        <strain evidence="1">AVDCRST_MAG93</strain>
    </source>
</reference>
<feature type="non-terminal residue" evidence="1">
    <location>
        <position position="1"/>
    </location>
</feature>
<protein>
    <submittedName>
        <fullName evidence="1">Uncharacterized protein</fullName>
    </submittedName>
</protein>
<dbReference type="EMBL" id="CADCTR010002704">
    <property type="protein sequence ID" value="CAA9366734.1"/>
    <property type="molecule type" value="Genomic_DNA"/>
</dbReference>